<dbReference type="EMBL" id="FWZX01000031">
    <property type="protein sequence ID" value="SMF72554.1"/>
    <property type="molecule type" value="Genomic_DNA"/>
</dbReference>
<evidence type="ECO:0000259" key="1">
    <source>
        <dbReference type="PROSITE" id="PS51186"/>
    </source>
</evidence>
<gene>
    <name evidence="2" type="ORF">SAMN05428998_13135</name>
</gene>
<dbReference type="GO" id="GO:0016747">
    <property type="term" value="F:acyltransferase activity, transferring groups other than amino-acyl groups"/>
    <property type="evidence" value="ECO:0007669"/>
    <property type="project" value="InterPro"/>
</dbReference>
<dbReference type="CDD" id="cd04301">
    <property type="entry name" value="NAT_SF"/>
    <property type="match status" value="1"/>
</dbReference>
<dbReference type="InterPro" id="IPR016181">
    <property type="entry name" value="Acyl_CoA_acyltransferase"/>
</dbReference>
<dbReference type="AlphaFoldDB" id="A0A1Y6CKS5"/>
<sequence>MNPASEAGIPLGGGIRLRPQRPEDAAFLCRLFAESHGAALLLVPLGEAEMRALVEHQAELHEMALDSGVPGARRWIVEREGRPVGRLVEGPRDGGRYLADVALLAEARGLGIGTRLVRWLQAGTAGRALTLKARRNGRALALYRRLGFEIVGDEGGLLVELRWRPAGAAAKGPTA</sequence>
<dbReference type="STRING" id="560819.SAMN05428998_13135"/>
<dbReference type="Gene3D" id="3.40.630.30">
    <property type="match status" value="1"/>
</dbReference>
<dbReference type="Proteomes" id="UP000192917">
    <property type="component" value="Unassembled WGS sequence"/>
</dbReference>
<keyword evidence="3" id="KW-1185">Reference proteome</keyword>
<reference evidence="2 3" key="1">
    <citation type="submission" date="2017-04" db="EMBL/GenBank/DDBJ databases">
        <authorList>
            <person name="Afonso C.L."/>
            <person name="Miller P.J."/>
            <person name="Scott M.A."/>
            <person name="Spackman E."/>
            <person name="Goraichik I."/>
            <person name="Dimitrov K.M."/>
            <person name="Suarez D.L."/>
            <person name="Swayne D.E."/>
        </authorList>
    </citation>
    <scope>NUCLEOTIDE SEQUENCE [LARGE SCALE GENOMIC DNA]</scope>
    <source>
        <strain evidence="2 3">USBA 355</strain>
    </source>
</reference>
<keyword evidence="2" id="KW-0808">Transferase</keyword>
<dbReference type="PROSITE" id="PS51186">
    <property type="entry name" value="GNAT"/>
    <property type="match status" value="1"/>
</dbReference>
<proteinExistence type="predicted"/>
<organism evidence="2 3">
    <name type="scientific">Tistlia consotensis USBA 355</name>
    <dbReference type="NCBI Taxonomy" id="560819"/>
    <lineage>
        <taxon>Bacteria</taxon>
        <taxon>Pseudomonadati</taxon>
        <taxon>Pseudomonadota</taxon>
        <taxon>Alphaproteobacteria</taxon>
        <taxon>Rhodospirillales</taxon>
        <taxon>Rhodovibrionaceae</taxon>
        <taxon>Tistlia</taxon>
    </lineage>
</organism>
<dbReference type="SUPFAM" id="SSF55729">
    <property type="entry name" value="Acyl-CoA N-acyltransferases (Nat)"/>
    <property type="match status" value="1"/>
</dbReference>
<evidence type="ECO:0000313" key="3">
    <source>
        <dbReference type="Proteomes" id="UP000192917"/>
    </source>
</evidence>
<dbReference type="RefSeq" id="WP_085125687.1">
    <property type="nucleotide sequence ID" value="NZ_FWZX01000031.1"/>
</dbReference>
<name>A0A1Y6CKS5_9PROT</name>
<accession>A0A1Y6CKS5</accession>
<protein>
    <submittedName>
        <fullName evidence="2">Acetyltransferase (GNAT) family protein</fullName>
    </submittedName>
</protein>
<evidence type="ECO:0000313" key="2">
    <source>
        <dbReference type="EMBL" id="SMF72554.1"/>
    </source>
</evidence>
<dbReference type="Pfam" id="PF13508">
    <property type="entry name" value="Acetyltransf_7"/>
    <property type="match status" value="1"/>
</dbReference>
<dbReference type="InterPro" id="IPR000182">
    <property type="entry name" value="GNAT_dom"/>
</dbReference>
<feature type="domain" description="N-acetyltransferase" evidence="1">
    <location>
        <begin position="15"/>
        <end position="168"/>
    </location>
</feature>